<name>A0A8J4CKM6_9CHLO</name>
<dbReference type="AlphaFoldDB" id="A0A8J4CKM6"/>
<protein>
    <submittedName>
        <fullName evidence="1">Uncharacterized protein</fullName>
    </submittedName>
</protein>
<keyword evidence="2" id="KW-1185">Reference proteome</keyword>
<reference evidence="1" key="1">
    <citation type="journal article" date="2021" name="Proc. Natl. Acad. Sci. U.S.A.">
        <title>Three genomes in the algal genus Volvox reveal the fate of a haploid sex-determining region after a transition to homothallism.</title>
        <authorList>
            <person name="Yamamoto K."/>
            <person name="Hamaji T."/>
            <person name="Kawai-Toyooka H."/>
            <person name="Matsuzaki R."/>
            <person name="Takahashi F."/>
            <person name="Nishimura Y."/>
            <person name="Kawachi M."/>
            <person name="Noguchi H."/>
            <person name="Minakuchi Y."/>
            <person name="Umen J.G."/>
            <person name="Toyoda A."/>
            <person name="Nozaki H."/>
        </authorList>
    </citation>
    <scope>NUCLEOTIDE SEQUENCE</scope>
    <source>
        <strain evidence="1">NIES-3786</strain>
    </source>
</reference>
<gene>
    <name evidence="1" type="ORF">Vretifemale_13665</name>
</gene>
<evidence type="ECO:0000313" key="1">
    <source>
        <dbReference type="EMBL" id="GIL85033.1"/>
    </source>
</evidence>
<sequence>MSICMHPYIRACAYETLTFYGTYGITCSSTTAQEMHGTLSTEHAFGSACSRPLTLKSSPCGGVLQFPQLSQTKKSPLSGGVTFTPLLYTTTFLPQYKALFLPINEASMAIALLVPSCRSVFLFTPLDAEHAGYLSVGL</sequence>
<accession>A0A8J4CKM6</accession>
<organism evidence="1 2">
    <name type="scientific">Volvox reticuliferus</name>
    <dbReference type="NCBI Taxonomy" id="1737510"/>
    <lineage>
        <taxon>Eukaryota</taxon>
        <taxon>Viridiplantae</taxon>
        <taxon>Chlorophyta</taxon>
        <taxon>core chlorophytes</taxon>
        <taxon>Chlorophyceae</taxon>
        <taxon>CS clade</taxon>
        <taxon>Chlamydomonadales</taxon>
        <taxon>Volvocaceae</taxon>
        <taxon>Volvox</taxon>
    </lineage>
</organism>
<evidence type="ECO:0000313" key="2">
    <source>
        <dbReference type="Proteomes" id="UP000747110"/>
    </source>
</evidence>
<proteinExistence type="predicted"/>
<comment type="caution">
    <text evidence="1">The sequence shown here is derived from an EMBL/GenBank/DDBJ whole genome shotgun (WGS) entry which is preliminary data.</text>
</comment>
<dbReference type="EMBL" id="BNCP01000031">
    <property type="protein sequence ID" value="GIL85033.1"/>
    <property type="molecule type" value="Genomic_DNA"/>
</dbReference>
<dbReference type="Proteomes" id="UP000747110">
    <property type="component" value="Unassembled WGS sequence"/>
</dbReference>